<feature type="compositionally biased region" description="Gly residues" evidence="12">
    <location>
        <begin position="347"/>
        <end position="357"/>
    </location>
</feature>
<name>A0A6A5QBA5_AMPQU</name>
<dbReference type="PANTHER" id="PTHR21330:SF1">
    <property type="entry name" value="E3 SUMO-PROTEIN LIGASE NSE2"/>
    <property type="match status" value="1"/>
</dbReference>
<feature type="region of interest" description="Disordered" evidence="12">
    <location>
        <begin position="160"/>
        <end position="214"/>
    </location>
</feature>
<dbReference type="InterPro" id="IPR004181">
    <property type="entry name" value="Znf_MIZ"/>
</dbReference>
<evidence type="ECO:0000256" key="4">
    <source>
        <dbReference type="ARBA" id="ARBA00022679"/>
    </source>
</evidence>
<dbReference type="EMBL" id="ML979141">
    <property type="protein sequence ID" value="KAF1912108.1"/>
    <property type="molecule type" value="Genomic_DNA"/>
</dbReference>
<dbReference type="GO" id="GO:0005634">
    <property type="term" value="C:nucleus"/>
    <property type="evidence" value="ECO:0007669"/>
    <property type="project" value="UniProtKB-SubCell"/>
</dbReference>
<evidence type="ECO:0000256" key="9">
    <source>
        <dbReference type="ARBA" id="ARBA00023242"/>
    </source>
</evidence>
<feature type="coiled-coil region" evidence="11">
    <location>
        <begin position="105"/>
        <end position="132"/>
    </location>
</feature>
<feature type="region of interest" description="Disordered" evidence="12">
    <location>
        <begin position="1"/>
        <end position="45"/>
    </location>
</feature>
<evidence type="ECO:0000256" key="11">
    <source>
        <dbReference type="SAM" id="Coils"/>
    </source>
</evidence>
<feature type="compositionally biased region" description="Low complexity" evidence="12">
    <location>
        <begin position="422"/>
        <end position="431"/>
    </location>
</feature>
<evidence type="ECO:0000256" key="8">
    <source>
        <dbReference type="ARBA" id="ARBA00022833"/>
    </source>
</evidence>
<evidence type="ECO:0000256" key="7">
    <source>
        <dbReference type="ARBA" id="ARBA00022786"/>
    </source>
</evidence>
<evidence type="ECO:0000256" key="12">
    <source>
        <dbReference type="SAM" id="MobiDB-lite"/>
    </source>
</evidence>
<feature type="compositionally biased region" description="Acidic residues" evidence="12">
    <location>
        <begin position="187"/>
        <end position="201"/>
    </location>
</feature>
<keyword evidence="4" id="KW-0808">Transferase</keyword>
<feature type="compositionally biased region" description="Acidic residues" evidence="12">
    <location>
        <begin position="435"/>
        <end position="444"/>
    </location>
</feature>
<dbReference type="GO" id="GO:0030915">
    <property type="term" value="C:Smc5-Smc6 complex"/>
    <property type="evidence" value="ECO:0007669"/>
    <property type="project" value="InterPro"/>
</dbReference>
<dbReference type="PANTHER" id="PTHR21330">
    <property type="entry name" value="E3 SUMO-PROTEIN LIGASE NSE2"/>
    <property type="match status" value="1"/>
</dbReference>
<keyword evidence="8" id="KW-0862">Zinc</keyword>
<dbReference type="AlphaFoldDB" id="A0A6A5QBA5"/>
<dbReference type="GO" id="GO:0008270">
    <property type="term" value="F:zinc ion binding"/>
    <property type="evidence" value="ECO:0007669"/>
    <property type="project" value="UniProtKB-KW"/>
</dbReference>
<dbReference type="SUPFAM" id="SSF57850">
    <property type="entry name" value="RING/U-box"/>
    <property type="match status" value="1"/>
</dbReference>
<evidence type="ECO:0000256" key="1">
    <source>
        <dbReference type="ARBA" id="ARBA00004123"/>
    </source>
</evidence>
<comment type="subcellular location">
    <subcellularLocation>
        <location evidence="1">Nucleus</location>
    </subcellularLocation>
</comment>
<evidence type="ECO:0000256" key="5">
    <source>
        <dbReference type="ARBA" id="ARBA00022723"/>
    </source>
</evidence>
<dbReference type="PROSITE" id="PS51044">
    <property type="entry name" value="ZF_SP_RING"/>
    <property type="match status" value="1"/>
</dbReference>
<gene>
    <name evidence="14" type="ORF">BDU57DRAFT_459709</name>
</gene>
<keyword evidence="7" id="KW-0833">Ubl conjugation pathway</keyword>
<dbReference type="InterPro" id="IPR013083">
    <property type="entry name" value="Znf_RING/FYVE/PHD"/>
</dbReference>
<protein>
    <submittedName>
        <fullName evidence="14">Zinc-finger of the MIZ type in Nse subunit-domain-containing protein</fullName>
    </submittedName>
</protein>
<feature type="region of interest" description="Disordered" evidence="12">
    <location>
        <begin position="346"/>
        <end position="366"/>
    </location>
</feature>
<evidence type="ECO:0000256" key="3">
    <source>
        <dbReference type="ARBA" id="ARBA00008212"/>
    </source>
</evidence>
<keyword evidence="15" id="KW-1185">Reference proteome</keyword>
<proteinExistence type="inferred from homology"/>
<keyword evidence="11" id="KW-0175">Coiled coil</keyword>
<evidence type="ECO:0000256" key="6">
    <source>
        <dbReference type="ARBA" id="ARBA00022771"/>
    </source>
</evidence>
<dbReference type="CDD" id="cd16651">
    <property type="entry name" value="SPL-RING_NSE2"/>
    <property type="match status" value="1"/>
</dbReference>
<dbReference type="Pfam" id="PF11789">
    <property type="entry name" value="zf-Nse"/>
    <property type="match status" value="1"/>
</dbReference>
<dbReference type="OrthoDB" id="756301at2759"/>
<dbReference type="UniPathway" id="UPA00886"/>
<dbReference type="InterPro" id="IPR026846">
    <property type="entry name" value="Nse2(Mms21)"/>
</dbReference>
<comment type="similarity">
    <text evidence="3">Belongs to the NSE2 family.</text>
</comment>
<comment type="pathway">
    <text evidence="2">Protein modification; protein sumoylation.</text>
</comment>
<feature type="compositionally biased region" description="Polar residues" evidence="12">
    <location>
        <begin position="409"/>
        <end position="418"/>
    </location>
</feature>
<dbReference type="Proteomes" id="UP000800096">
    <property type="component" value="Unassembled WGS sequence"/>
</dbReference>
<keyword evidence="5" id="KW-0479">Metal-binding</keyword>
<evidence type="ECO:0000256" key="10">
    <source>
        <dbReference type="PROSITE-ProRule" id="PRU00452"/>
    </source>
</evidence>
<evidence type="ECO:0000313" key="14">
    <source>
        <dbReference type="EMBL" id="KAF1912108.1"/>
    </source>
</evidence>
<accession>A0A6A5QBA5</accession>
<dbReference type="GO" id="GO:0016925">
    <property type="term" value="P:protein sumoylation"/>
    <property type="evidence" value="ECO:0007669"/>
    <property type="project" value="UniProtKB-UniPathway"/>
</dbReference>
<feature type="region of interest" description="Disordered" evidence="12">
    <location>
        <begin position="394"/>
        <end position="468"/>
    </location>
</feature>
<feature type="compositionally biased region" description="Acidic residues" evidence="12">
    <location>
        <begin position="396"/>
        <end position="405"/>
    </location>
</feature>
<feature type="domain" description="SP-RING-type" evidence="13">
    <location>
        <begin position="296"/>
        <end position="391"/>
    </location>
</feature>
<keyword evidence="9" id="KW-0539">Nucleus</keyword>
<organism evidence="14 15">
    <name type="scientific">Ampelomyces quisqualis</name>
    <name type="common">Powdery mildew agent</name>
    <dbReference type="NCBI Taxonomy" id="50730"/>
    <lineage>
        <taxon>Eukaryota</taxon>
        <taxon>Fungi</taxon>
        <taxon>Dikarya</taxon>
        <taxon>Ascomycota</taxon>
        <taxon>Pezizomycotina</taxon>
        <taxon>Dothideomycetes</taxon>
        <taxon>Pleosporomycetidae</taxon>
        <taxon>Pleosporales</taxon>
        <taxon>Pleosporineae</taxon>
        <taxon>Phaeosphaeriaceae</taxon>
        <taxon>Ampelomyces</taxon>
    </lineage>
</organism>
<evidence type="ECO:0000256" key="2">
    <source>
        <dbReference type="ARBA" id="ARBA00004718"/>
    </source>
</evidence>
<sequence>MSHRIRNSNVKPTASRQSFAATPSRNASDELPPYKKPSHPLDSDAVRQLRDLQGRSLDDVKRHNKRATETITATAASINDMLRDHSEYVARRQKKWDAGKNLDDRENEERATRELQEKVNEATAKLEESMRAVIDSGMAAQRIDETLDWVRQHVPKQLEEEYNTQRTQRDTQRQSQSNMQRRRTQNADEDEDMSDAEELDEGPTPGPTPLDGTRISLTGVSEVFTDRQQRQKDAYTSLSRTARYARNNEYRDFKRIVHDAKYGDSGQELGHEDTWFTEMGSPAPGITNTQRGDFDDDDDIVINKETISTRCPITFQQLKEPYTSTKCQHTFERNAIMEMIRTSTNMVGGGGPRGGGTRAVTCPQTGCDKNLTLNDFRIDPILVRKIGRIQNAAAAEAEESSDEEDQAPRGSTSGSSAKLQVPSTQQPPQSSIIEDFGDPSEDESMSQQPPASSIVMDLGEPSESEAEL</sequence>
<reference evidence="14" key="1">
    <citation type="journal article" date="2020" name="Stud. Mycol.">
        <title>101 Dothideomycetes genomes: a test case for predicting lifestyles and emergence of pathogens.</title>
        <authorList>
            <person name="Haridas S."/>
            <person name="Albert R."/>
            <person name="Binder M."/>
            <person name="Bloem J."/>
            <person name="Labutti K."/>
            <person name="Salamov A."/>
            <person name="Andreopoulos B."/>
            <person name="Baker S."/>
            <person name="Barry K."/>
            <person name="Bills G."/>
            <person name="Bluhm B."/>
            <person name="Cannon C."/>
            <person name="Castanera R."/>
            <person name="Culley D."/>
            <person name="Daum C."/>
            <person name="Ezra D."/>
            <person name="Gonzalez J."/>
            <person name="Henrissat B."/>
            <person name="Kuo A."/>
            <person name="Liang C."/>
            <person name="Lipzen A."/>
            <person name="Lutzoni F."/>
            <person name="Magnuson J."/>
            <person name="Mondo S."/>
            <person name="Nolan M."/>
            <person name="Ohm R."/>
            <person name="Pangilinan J."/>
            <person name="Park H.-J."/>
            <person name="Ramirez L."/>
            <person name="Alfaro M."/>
            <person name="Sun H."/>
            <person name="Tritt A."/>
            <person name="Yoshinaga Y."/>
            <person name="Zwiers L.-H."/>
            <person name="Turgeon B."/>
            <person name="Goodwin S."/>
            <person name="Spatafora J."/>
            <person name="Crous P."/>
            <person name="Grigoriev I."/>
        </authorList>
    </citation>
    <scope>NUCLEOTIDE SEQUENCE</scope>
    <source>
        <strain evidence="14">HMLAC05119</strain>
    </source>
</reference>
<keyword evidence="6 10" id="KW-0863">Zinc-finger</keyword>
<evidence type="ECO:0000313" key="15">
    <source>
        <dbReference type="Proteomes" id="UP000800096"/>
    </source>
</evidence>
<dbReference type="GO" id="GO:0061665">
    <property type="term" value="F:SUMO ligase activity"/>
    <property type="evidence" value="ECO:0007669"/>
    <property type="project" value="TreeGrafter"/>
</dbReference>
<dbReference type="Gene3D" id="3.30.40.10">
    <property type="entry name" value="Zinc/RING finger domain, C3HC4 (zinc finger)"/>
    <property type="match status" value="1"/>
</dbReference>
<evidence type="ECO:0000259" key="13">
    <source>
        <dbReference type="PROSITE" id="PS51044"/>
    </source>
</evidence>
<feature type="compositionally biased region" description="Polar residues" evidence="12">
    <location>
        <begin position="7"/>
        <end position="26"/>
    </location>
</feature>
<dbReference type="GO" id="GO:0000724">
    <property type="term" value="P:double-strand break repair via homologous recombination"/>
    <property type="evidence" value="ECO:0007669"/>
    <property type="project" value="InterPro"/>
</dbReference>